<feature type="region of interest" description="Disordered" evidence="1">
    <location>
        <begin position="57"/>
        <end position="84"/>
    </location>
</feature>
<dbReference type="PANTHER" id="PTHR35996">
    <property type="entry name" value="OSJNBA0038O10.25 PROTEIN"/>
    <property type="match status" value="1"/>
</dbReference>
<name>A0A2W1JGN0_9CYAN</name>
<evidence type="ECO:0000256" key="1">
    <source>
        <dbReference type="SAM" id="MobiDB-lite"/>
    </source>
</evidence>
<dbReference type="Proteomes" id="UP000248857">
    <property type="component" value="Unassembled WGS sequence"/>
</dbReference>
<feature type="compositionally biased region" description="Polar residues" evidence="1">
    <location>
        <begin position="65"/>
        <end position="84"/>
    </location>
</feature>
<organism evidence="2 3">
    <name type="scientific">Acaryochloris thomasi RCC1774</name>
    <dbReference type="NCBI Taxonomy" id="1764569"/>
    <lineage>
        <taxon>Bacteria</taxon>
        <taxon>Bacillati</taxon>
        <taxon>Cyanobacteriota</taxon>
        <taxon>Cyanophyceae</taxon>
        <taxon>Acaryochloridales</taxon>
        <taxon>Acaryochloridaceae</taxon>
        <taxon>Acaryochloris</taxon>
        <taxon>Acaryochloris thomasi</taxon>
    </lineage>
</organism>
<gene>
    <name evidence="2" type="ORF">C1752_03391</name>
</gene>
<reference evidence="2 3" key="1">
    <citation type="journal article" date="2018" name="Sci. Rep.">
        <title>A novel species of the marine cyanobacterium Acaryochloris with a unique pigment content and lifestyle.</title>
        <authorList>
            <person name="Partensky F."/>
            <person name="Six C."/>
            <person name="Ratin M."/>
            <person name="Garczarek L."/>
            <person name="Vaulot D."/>
            <person name="Probert I."/>
            <person name="Calteau A."/>
            <person name="Gourvil P."/>
            <person name="Marie D."/>
            <person name="Grebert T."/>
            <person name="Bouchier C."/>
            <person name="Le Panse S."/>
            <person name="Gachenot M."/>
            <person name="Rodriguez F."/>
            <person name="Garrido J.L."/>
        </authorList>
    </citation>
    <scope>NUCLEOTIDE SEQUENCE [LARGE SCALE GENOMIC DNA]</scope>
    <source>
        <strain evidence="2 3">RCC1774</strain>
    </source>
</reference>
<dbReference type="InterPro" id="IPR040278">
    <property type="entry name" value="UPF0426"/>
</dbReference>
<comment type="caution">
    <text evidence="2">The sequence shown here is derived from an EMBL/GenBank/DDBJ whole genome shotgun (WGS) entry which is preliminary data.</text>
</comment>
<evidence type="ECO:0000313" key="2">
    <source>
        <dbReference type="EMBL" id="PZD72556.1"/>
    </source>
</evidence>
<proteinExistence type="predicted"/>
<dbReference type="AlphaFoldDB" id="A0A2W1JGN0"/>
<dbReference type="EMBL" id="PQWO01000009">
    <property type="protein sequence ID" value="PZD72556.1"/>
    <property type="molecule type" value="Genomic_DNA"/>
</dbReference>
<sequence>MVDVALMLWIRLMFFDELSPLFQEFLQKPLAFMGGFTSGVFRLNLADDPVKSWLEKETGKPVSDTAASNFDSSKNGGPQSISID</sequence>
<accession>A0A2W1JGN0</accession>
<keyword evidence="3" id="KW-1185">Reference proteome</keyword>
<dbReference type="Pfam" id="PF26369">
    <property type="entry name" value="UPF0426"/>
    <property type="match status" value="1"/>
</dbReference>
<dbReference type="PANTHER" id="PTHR35996:SF1">
    <property type="entry name" value="OS04G0528100 PROTEIN"/>
    <property type="match status" value="1"/>
</dbReference>
<protein>
    <submittedName>
        <fullName evidence="2">Uncharacterized protein</fullName>
    </submittedName>
</protein>
<evidence type="ECO:0000313" key="3">
    <source>
        <dbReference type="Proteomes" id="UP000248857"/>
    </source>
</evidence>